<evidence type="ECO:0000313" key="2">
    <source>
        <dbReference type="EMBL" id="ORZ16075.1"/>
    </source>
</evidence>
<proteinExistence type="predicted"/>
<dbReference type="GeneID" id="33572770"/>
<feature type="region of interest" description="Disordered" evidence="1">
    <location>
        <begin position="186"/>
        <end position="246"/>
    </location>
</feature>
<evidence type="ECO:0000256" key="1">
    <source>
        <dbReference type="SAM" id="MobiDB-lite"/>
    </source>
</evidence>
<comment type="caution">
    <text evidence="2">The sequence shown here is derived from an EMBL/GenBank/DDBJ whole genome shotgun (WGS) entry which is preliminary data.</text>
</comment>
<name>A0A1Y2GP85_9FUNG</name>
<protein>
    <submittedName>
        <fullName evidence="2">Uncharacterized protein</fullName>
    </submittedName>
</protein>
<evidence type="ECO:0000313" key="3">
    <source>
        <dbReference type="Proteomes" id="UP000193648"/>
    </source>
</evidence>
<feature type="compositionally biased region" description="Polar residues" evidence="1">
    <location>
        <begin position="191"/>
        <end position="200"/>
    </location>
</feature>
<sequence length="506" mass="58924">MEKIRRSKQDQVSWALLKDQGVEHVTFPNFVHKFGFTNSRSAVSAYSALLRETQINEERRKRLNEEFKDFQTNSAELFWSELDSKVDTILSSRKAGIMTRAVGLKQASYDFNRRFEDMENTEQSAPTYHNVEKPTGLNDDEESEQGFFDKTEEMSFSSISKHLEDASSSIPNRQTTPAILVHQSPLRENQRQSPQSSKAQSVPILAQKRKEHTQSEKAGTKTHSKNKKRGESTQPTVTDSAKKRRMERLERLDQTRFWKLTSGRCVERVLFEASMTINTTVNYTIDFDCPVTKDLFTRQEWTEISSRNRFNLPELPPSTLEYLLRLSQAAIAKQPVIQIPMPTEDRGSCELILDTFRTWCRLYNKAPSPFLIQDLSEAFWGRKAWPLLMELLDDQDNLFVIDGEKSGLESAIRKNQGRHLHLDTSASRKPTGRKMDLVIRDVLDKRDWMIVERMKTWDIHSSKFLKESGWDLFRETYTIMKHRLQDTRNRDFEEHARFFGIYTGGQ</sequence>
<feature type="region of interest" description="Disordered" evidence="1">
    <location>
        <begin position="119"/>
        <end position="143"/>
    </location>
</feature>
<accession>A0A1Y2GP85</accession>
<dbReference type="Proteomes" id="UP000193648">
    <property type="component" value="Unassembled WGS sequence"/>
</dbReference>
<dbReference type="OrthoDB" id="2427805at2759"/>
<dbReference type="InParanoid" id="A0A1Y2GP85"/>
<organism evidence="2 3">
    <name type="scientific">Lobosporangium transversale</name>
    <dbReference type="NCBI Taxonomy" id="64571"/>
    <lineage>
        <taxon>Eukaryota</taxon>
        <taxon>Fungi</taxon>
        <taxon>Fungi incertae sedis</taxon>
        <taxon>Mucoromycota</taxon>
        <taxon>Mortierellomycotina</taxon>
        <taxon>Mortierellomycetes</taxon>
        <taxon>Mortierellales</taxon>
        <taxon>Mortierellaceae</taxon>
        <taxon>Lobosporangium</taxon>
    </lineage>
</organism>
<gene>
    <name evidence="2" type="ORF">BCR41DRAFT_59886</name>
</gene>
<dbReference type="EMBL" id="MCFF01000018">
    <property type="protein sequence ID" value="ORZ16075.1"/>
    <property type="molecule type" value="Genomic_DNA"/>
</dbReference>
<dbReference type="AlphaFoldDB" id="A0A1Y2GP85"/>
<keyword evidence="3" id="KW-1185">Reference proteome</keyword>
<reference evidence="2 3" key="1">
    <citation type="submission" date="2016-07" db="EMBL/GenBank/DDBJ databases">
        <title>Pervasive Adenine N6-methylation of Active Genes in Fungi.</title>
        <authorList>
            <consortium name="DOE Joint Genome Institute"/>
            <person name="Mondo S.J."/>
            <person name="Dannebaum R.O."/>
            <person name="Kuo R.C."/>
            <person name="Labutti K."/>
            <person name="Haridas S."/>
            <person name="Kuo A."/>
            <person name="Salamov A."/>
            <person name="Ahrendt S.R."/>
            <person name="Lipzen A."/>
            <person name="Sullivan W."/>
            <person name="Andreopoulos W.B."/>
            <person name="Clum A."/>
            <person name="Lindquist E."/>
            <person name="Daum C."/>
            <person name="Ramamoorthy G.K."/>
            <person name="Gryganskyi A."/>
            <person name="Culley D."/>
            <person name="Magnuson J.K."/>
            <person name="James T.Y."/>
            <person name="O'Malley M.A."/>
            <person name="Stajich J.E."/>
            <person name="Spatafora J.W."/>
            <person name="Visel A."/>
            <person name="Grigoriev I.V."/>
        </authorList>
    </citation>
    <scope>NUCLEOTIDE SEQUENCE [LARGE SCALE GENOMIC DNA]</scope>
    <source>
        <strain evidence="2 3">NRRL 3116</strain>
    </source>
</reference>
<dbReference type="RefSeq" id="XP_021881422.1">
    <property type="nucleotide sequence ID" value="XM_022030929.1"/>
</dbReference>